<keyword evidence="1" id="KW-1133">Transmembrane helix</keyword>
<feature type="chain" id="PRO_5013122556" description="Ferrochelatase" evidence="2">
    <location>
        <begin position="20"/>
        <end position="61"/>
    </location>
</feature>
<gene>
    <name evidence="3" type="ORF">SAMN05421757_108196</name>
</gene>
<dbReference type="RefSeq" id="WP_089234690.1">
    <property type="nucleotide sequence ID" value="NZ_FZOY01000008.1"/>
</dbReference>
<evidence type="ECO:0000313" key="3">
    <source>
        <dbReference type="EMBL" id="SNT24202.1"/>
    </source>
</evidence>
<dbReference type="Proteomes" id="UP000198426">
    <property type="component" value="Unassembled WGS sequence"/>
</dbReference>
<organism evidence="3 4">
    <name type="scientific">Tropicimonas sediminicola</name>
    <dbReference type="NCBI Taxonomy" id="1031541"/>
    <lineage>
        <taxon>Bacteria</taxon>
        <taxon>Pseudomonadati</taxon>
        <taxon>Pseudomonadota</taxon>
        <taxon>Alphaproteobacteria</taxon>
        <taxon>Rhodobacterales</taxon>
        <taxon>Roseobacteraceae</taxon>
        <taxon>Tropicimonas</taxon>
    </lineage>
</organism>
<feature type="transmembrane region" description="Helical" evidence="1">
    <location>
        <begin position="43"/>
        <end position="60"/>
    </location>
</feature>
<protein>
    <recommendedName>
        <fullName evidence="5">Ferrochelatase</fullName>
    </recommendedName>
</protein>
<evidence type="ECO:0008006" key="5">
    <source>
        <dbReference type="Google" id="ProtNLM"/>
    </source>
</evidence>
<feature type="signal peptide" evidence="2">
    <location>
        <begin position="1"/>
        <end position="19"/>
    </location>
</feature>
<dbReference type="AlphaFoldDB" id="A0A239L2K3"/>
<dbReference type="EMBL" id="FZOY01000008">
    <property type="protein sequence ID" value="SNT24202.1"/>
    <property type="molecule type" value="Genomic_DNA"/>
</dbReference>
<evidence type="ECO:0000313" key="4">
    <source>
        <dbReference type="Proteomes" id="UP000198426"/>
    </source>
</evidence>
<proteinExistence type="predicted"/>
<keyword evidence="4" id="KW-1185">Reference proteome</keyword>
<reference evidence="3 4" key="1">
    <citation type="submission" date="2017-06" db="EMBL/GenBank/DDBJ databases">
        <authorList>
            <person name="Kim H.J."/>
            <person name="Triplett B.A."/>
        </authorList>
    </citation>
    <scope>NUCLEOTIDE SEQUENCE [LARGE SCALE GENOMIC DNA]</scope>
    <source>
        <strain evidence="3 4">DSM 29339</strain>
    </source>
</reference>
<accession>A0A239L2K3</accession>
<keyword evidence="2" id="KW-0732">Signal</keyword>
<keyword evidence="1" id="KW-0472">Membrane</keyword>
<evidence type="ECO:0000256" key="2">
    <source>
        <dbReference type="SAM" id="SignalP"/>
    </source>
</evidence>
<name>A0A239L2K3_9RHOB</name>
<evidence type="ECO:0000256" key="1">
    <source>
        <dbReference type="SAM" id="Phobius"/>
    </source>
</evidence>
<keyword evidence="1" id="KW-0812">Transmembrane</keyword>
<sequence length="61" mass="6045">MKKLALAAALSLAATATFAGGYEEPVIEPVIIEEDTGTSGGGLWLPLLVFIVIGAAAASAS</sequence>